<comment type="caution">
    <text evidence="3">The sequence shown here is derived from an EMBL/GenBank/DDBJ whole genome shotgun (WGS) entry which is preliminary data.</text>
</comment>
<dbReference type="PANTHER" id="PTHR13309">
    <property type="entry name" value="NUCLEAR FRAGILE X MENTAL RETARDATION PROTEIN INTERACTING PROTEIN 1"/>
    <property type="match status" value="1"/>
</dbReference>
<dbReference type="Proteomes" id="UP001456524">
    <property type="component" value="Unassembled WGS sequence"/>
</dbReference>
<feature type="compositionally biased region" description="Basic residues" evidence="1">
    <location>
        <begin position="313"/>
        <end position="324"/>
    </location>
</feature>
<sequence length="507" mass="54607">MKGFSFPPPPPPPPRAASQDGDPGTNARSGGHGYRSARGAADRGRGRGRGRGSNNRGGHGPRSNQHAAMTGGFQAQDQRSGHALPSAPQHHQPFPSNGPLVNHSPLPTGGYINPAFAYAYANCVNSSPAVSSWNPATAQQQTSFPPNANSIASNPVNDSFRSNQPASRPLPVSKPKTASKPKVAAAPAVPSFAFQLPTATPDAHVEQVSNNNKKKRKFNQLGLTPRSDVHENSEEEDVDEEAKFSSGVLQFEYKGRSSTLKTTADIAAWIAERKKRWPTRARALEKQKAEEELRKAREEKRRNAEANFEKDNKHKARNAPGIKRKRDDHDRMAMEKHLAKAEKLRKKLEKAEAKLKGVASATAKSKAPGSPGEVVADVGHKSSETQNASKANLVGYDSDDDEQDSDAESSVISSDSSDSSTATDSDSSSDGDSDSDAPPVEESSAKRPIKVAPPARKPAQNPISKQGTKKEAKRLTLRERMIEQEQQQEAEIALEAIKFLGDHGMLG</sequence>
<feature type="compositionally biased region" description="Polar residues" evidence="1">
    <location>
        <begin position="129"/>
        <end position="166"/>
    </location>
</feature>
<feature type="region of interest" description="Disordered" evidence="1">
    <location>
        <begin position="129"/>
        <end position="186"/>
    </location>
</feature>
<feature type="region of interest" description="Disordered" evidence="1">
    <location>
        <begin position="278"/>
        <end position="472"/>
    </location>
</feature>
<feature type="compositionally biased region" description="Low complexity" evidence="1">
    <location>
        <begin position="408"/>
        <end position="426"/>
    </location>
</feature>
<name>A0ABR1Y257_9PEZI</name>
<feature type="compositionally biased region" description="Acidic residues" evidence="1">
    <location>
        <begin position="397"/>
        <end position="407"/>
    </location>
</feature>
<dbReference type="EMBL" id="JBBWUH010000002">
    <property type="protein sequence ID" value="KAK8175250.1"/>
    <property type="molecule type" value="Genomic_DNA"/>
</dbReference>
<evidence type="ECO:0000313" key="3">
    <source>
        <dbReference type="EMBL" id="KAK8175250.1"/>
    </source>
</evidence>
<evidence type="ECO:0000313" key="4">
    <source>
        <dbReference type="Proteomes" id="UP001456524"/>
    </source>
</evidence>
<feature type="compositionally biased region" description="Low complexity" evidence="1">
    <location>
        <begin position="171"/>
        <end position="186"/>
    </location>
</feature>
<organism evidence="3 4">
    <name type="scientific">Phyllosticta citrichinensis</name>
    <dbReference type="NCBI Taxonomy" id="1130410"/>
    <lineage>
        <taxon>Eukaryota</taxon>
        <taxon>Fungi</taxon>
        <taxon>Dikarya</taxon>
        <taxon>Ascomycota</taxon>
        <taxon>Pezizomycotina</taxon>
        <taxon>Dothideomycetes</taxon>
        <taxon>Dothideomycetes incertae sedis</taxon>
        <taxon>Botryosphaeriales</taxon>
        <taxon>Phyllostictaceae</taxon>
        <taxon>Phyllosticta</taxon>
    </lineage>
</organism>
<proteinExistence type="predicted"/>
<feature type="region of interest" description="Disordered" evidence="1">
    <location>
        <begin position="203"/>
        <end position="242"/>
    </location>
</feature>
<reference evidence="3 4" key="1">
    <citation type="journal article" date="2022" name="G3 (Bethesda)">
        <title>Enemy or ally: a genomic approach to elucidate the lifestyle of Phyllosticta citrichinaensis.</title>
        <authorList>
            <person name="Buijs V.A."/>
            <person name="Groenewald J.Z."/>
            <person name="Haridas S."/>
            <person name="LaButti K.M."/>
            <person name="Lipzen A."/>
            <person name="Martin F.M."/>
            <person name="Barry K."/>
            <person name="Grigoriev I.V."/>
            <person name="Crous P.W."/>
            <person name="Seidl M.F."/>
        </authorList>
    </citation>
    <scope>NUCLEOTIDE SEQUENCE [LARGE SCALE GENOMIC DNA]</scope>
    <source>
        <strain evidence="3 4">CBS 129764</strain>
    </source>
</reference>
<accession>A0ABR1Y257</accession>
<feature type="region of interest" description="Disordered" evidence="1">
    <location>
        <begin position="1"/>
        <end position="108"/>
    </location>
</feature>
<dbReference type="InterPro" id="IPR039136">
    <property type="entry name" value="NUFIP1-like"/>
</dbReference>
<protein>
    <recommendedName>
        <fullName evidence="2">FMR1-interacting protein 1 conserved domain-containing protein</fullName>
    </recommendedName>
</protein>
<feature type="domain" description="FMR1-interacting protein 1 conserved" evidence="2">
    <location>
        <begin position="255"/>
        <end position="296"/>
    </location>
</feature>
<feature type="compositionally biased region" description="Basic and acidic residues" evidence="1">
    <location>
        <begin position="282"/>
        <end position="312"/>
    </location>
</feature>
<dbReference type="Pfam" id="PF10453">
    <property type="entry name" value="NUFIP1"/>
    <property type="match status" value="1"/>
</dbReference>
<gene>
    <name evidence="3" type="ORF">IWX90DRAFT_423697</name>
</gene>
<dbReference type="PANTHER" id="PTHR13309:SF0">
    <property type="entry name" value="FMR1-INTERACTING PROTEIN NUFIP1"/>
    <property type="match status" value="1"/>
</dbReference>
<feature type="compositionally biased region" description="Pro residues" evidence="1">
    <location>
        <begin position="1"/>
        <end position="15"/>
    </location>
</feature>
<feature type="compositionally biased region" description="Basic and acidic residues" evidence="1">
    <location>
        <begin position="325"/>
        <end position="342"/>
    </location>
</feature>
<dbReference type="InterPro" id="IPR019496">
    <property type="entry name" value="NUFIP1_cons_dom"/>
</dbReference>
<evidence type="ECO:0000256" key="1">
    <source>
        <dbReference type="SAM" id="MobiDB-lite"/>
    </source>
</evidence>
<keyword evidence="4" id="KW-1185">Reference proteome</keyword>
<evidence type="ECO:0000259" key="2">
    <source>
        <dbReference type="Pfam" id="PF10453"/>
    </source>
</evidence>